<evidence type="ECO:0000313" key="2">
    <source>
        <dbReference type="EMBL" id="CAG89840.1"/>
    </source>
</evidence>
<keyword evidence="1" id="KW-0472">Membrane</keyword>
<dbReference type="HOGENOM" id="CLU_3087186_0_0_1"/>
<accession>Q6BK46</accession>
<evidence type="ECO:0000256" key="1">
    <source>
        <dbReference type="SAM" id="Phobius"/>
    </source>
</evidence>
<keyword evidence="3" id="KW-1185">Reference proteome</keyword>
<dbReference type="EMBL" id="CR382138">
    <property type="protein sequence ID" value="CAG89840.1"/>
    <property type="molecule type" value="Genomic_DNA"/>
</dbReference>
<dbReference type="Proteomes" id="UP000000599">
    <property type="component" value="Chromosome F"/>
</dbReference>
<keyword evidence="1" id="KW-1133">Transmembrane helix</keyword>
<name>Q6BK46_DEBHA</name>
<sequence length="52" mass="6007">MAPSRVPPYHLDAIDLIDATTLRIHDPGFYLLMVMTISPRFVLCISYRYIPI</sequence>
<dbReference type="GeneID" id="2903846"/>
<protein>
    <submittedName>
        <fullName evidence="2">DEHA2F24970p</fullName>
    </submittedName>
</protein>
<organism evidence="2 3">
    <name type="scientific">Debaryomyces hansenii (strain ATCC 36239 / CBS 767 / BCRC 21394 / JCM 1990 / NBRC 0083 / IGC 2968)</name>
    <name type="common">Yeast</name>
    <name type="synonym">Torulaspora hansenii</name>
    <dbReference type="NCBI Taxonomy" id="284592"/>
    <lineage>
        <taxon>Eukaryota</taxon>
        <taxon>Fungi</taxon>
        <taxon>Dikarya</taxon>
        <taxon>Ascomycota</taxon>
        <taxon>Saccharomycotina</taxon>
        <taxon>Pichiomycetes</taxon>
        <taxon>Debaryomycetaceae</taxon>
        <taxon>Debaryomyces</taxon>
    </lineage>
</organism>
<keyword evidence="1" id="KW-0812">Transmembrane</keyword>
<reference evidence="2 3" key="1">
    <citation type="journal article" date="2004" name="Nature">
        <title>Genome evolution in yeasts.</title>
        <authorList>
            <consortium name="Genolevures"/>
            <person name="Dujon B."/>
            <person name="Sherman D."/>
            <person name="Fischer G."/>
            <person name="Durrens P."/>
            <person name="Casaregola S."/>
            <person name="Lafontaine I."/>
            <person name="de Montigny J."/>
            <person name="Marck C."/>
            <person name="Neuveglise C."/>
            <person name="Talla E."/>
            <person name="Goffard N."/>
            <person name="Frangeul L."/>
            <person name="Aigle M."/>
            <person name="Anthouard V."/>
            <person name="Babour A."/>
            <person name="Barbe V."/>
            <person name="Barnay S."/>
            <person name="Blanchin S."/>
            <person name="Beckerich J.M."/>
            <person name="Beyne E."/>
            <person name="Bleykasten C."/>
            <person name="Boisrame A."/>
            <person name="Boyer J."/>
            <person name="Cattolico L."/>
            <person name="Confanioleri F."/>
            <person name="de Daruvar A."/>
            <person name="Despons L."/>
            <person name="Fabre E."/>
            <person name="Fairhead C."/>
            <person name="Ferry-Dumazet H."/>
            <person name="Groppi A."/>
            <person name="Hantraye F."/>
            <person name="Hennequin C."/>
            <person name="Jauniaux N."/>
            <person name="Joyet P."/>
            <person name="Kachouri R."/>
            <person name="Kerrest A."/>
            <person name="Koszul R."/>
            <person name="Lemaire M."/>
            <person name="Lesur I."/>
            <person name="Ma L."/>
            <person name="Muller H."/>
            <person name="Nicaud J.M."/>
            <person name="Nikolski M."/>
            <person name="Oztas S."/>
            <person name="Ozier-Kalogeropoulos O."/>
            <person name="Pellenz S."/>
            <person name="Potier S."/>
            <person name="Richard G.F."/>
            <person name="Straub M.L."/>
            <person name="Suleau A."/>
            <person name="Swennene D."/>
            <person name="Tekaia F."/>
            <person name="Wesolowski-Louvel M."/>
            <person name="Westhof E."/>
            <person name="Wirth B."/>
            <person name="Zeniou-Meyer M."/>
            <person name="Zivanovic I."/>
            <person name="Bolotin-Fukuhara M."/>
            <person name="Thierry A."/>
            <person name="Bouchier C."/>
            <person name="Caudron B."/>
            <person name="Scarpelli C."/>
            <person name="Gaillardin C."/>
            <person name="Weissenbach J."/>
            <person name="Wincker P."/>
            <person name="Souciet J.L."/>
        </authorList>
    </citation>
    <scope>NUCLEOTIDE SEQUENCE [LARGE SCALE GENOMIC DNA]</scope>
    <source>
        <strain evidence="3">ATCC 36239 / CBS 767 / BCRC 21394 / JCM 1990 / NBRC 0083 / IGC 2968</strain>
    </source>
</reference>
<dbReference type="KEGG" id="dha:DEHA2F24970g"/>
<proteinExistence type="predicted"/>
<dbReference type="InParanoid" id="Q6BK46"/>
<feature type="transmembrane region" description="Helical" evidence="1">
    <location>
        <begin position="29"/>
        <end position="50"/>
    </location>
</feature>
<evidence type="ECO:0000313" key="3">
    <source>
        <dbReference type="Proteomes" id="UP000000599"/>
    </source>
</evidence>
<dbReference type="AlphaFoldDB" id="Q6BK46"/>
<dbReference type="RefSeq" id="XP_461425.1">
    <property type="nucleotide sequence ID" value="XM_461425.1"/>
</dbReference>
<gene>
    <name evidence="2" type="ordered locus">DEHA2F24970g</name>
</gene>